<feature type="region of interest" description="Disordered" evidence="1">
    <location>
        <begin position="1"/>
        <end position="27"/>
    </location>
</feature>
<protein>
    <submittedName>
        <fullName evidence="2">Uncharacterized protein</fullName>
    </submittedName>
</protein>
<gene>
    <name evidence="2" type="ORF">H9623_06430</name>
</gene>
<dbReference type="AlphaFoldDB" id="A0A9D5U846"/>
<evidence type="ECO:0000313" key="3">
    <source>
        <dbReference type="Proteomes" id="UP000822993"/>
    </source>
</evidence>
<comment type="caution">
    <text evidence="2">The sequence shown here is derived from an EMBL/GenBank/DDBJ whole genome shotgun (WGS) entry which is preliminary data.</text>
</comment>
<feature type="compositionally biased region" description="Pro residues" evidence="1">
    <location>
        <begin position="148"/>
        <end position="160"/>
    </location>
</feature>
<feature type="region of interest" description="Disordered" evidence="1">
    <location>
        <begin position="144"/>
        <end position="190"/>
    </location>
</feature>
<dbReference type="EMBL" id="JACSPN010000006">
    <property type="protein sequence ID" value="MBE7699943.1"/>
    <property type="molecule type" value="Genomic_DNA"/>
</dbReference>
<keyword evidence="3" id="KW-1185">Reference proteome</keyword>
<evidence type="ECO:0000313" key="2">
    <source>
        <dbReference type="EMBL" id="MBE7699943.1"/>
    </source>
</evidence>
<sequence length="190" mass="21030">MKHYESSVPEDEPAVGPDEVDPPRAPLDARSAHRIALRYREWSLLDRGGRVGRLEADRRLDDYEEVAQRLLHDLDPLPLLDALIALGVESDDDGAFLDRVSTGAVEDVLHHRADLHQRIADRCRAEPSWSEAVRGATIDPELAARLPSPLPGLFPAPPPEAAGTGSPGRRNGRRPSLRQDRTGRRGRRTV</sequence>
<accession>A0A9D5U846</accession>
<evidence type="ECO:0000256" key="1">
    <source>
        <dbReference type="SAM" id="MobiDB-lite"/>
    </source>
</evidence>
<dbReference type="RefSeq" id="WP_193719241.1">
    <property type="nucleotide sequence ID" value="NZ_JACSPN010000006.1"/>
</dbReference>
<name>A0A9D5U846_9CELL</name>
<dbReference type="Proteomes" id="UP000822993">
    <property type="component" value="Unassembled WGS sequence"/>
</dbReference>
<organism evidence="2 3">
    <name type="scientific">Oerskovia douganii</name>
    <dbReference type="NCBI Taxonomy" id="2762210"/>
    <lineage>
        <taxon>Bacteria</taxon>
        <taxon>Bacillati</taxon>
        <taxon>Actinomycetota</taxon>
        <taxon>Actinomycetes</taxon>
        <taxon>Micrococcales</taxon>
        <taxon>Cellulomonadaceae</taxon>
        <taxon>Oerskovia</taxon>
    </lineage>
</organism>
<proteinExistence type="predicted"/>
<reference evidence="2 3" key="1">
    <citation type="submission" date="2020-08" db="EMBL/GenBank/DDBJ databases">
        <title>A Genomic Blueprint of the Chicken Gut Microbiome.</title>
        <authorList>
            <person name="Gilroy R."/>
            <person name="Ravi A."/>
            <person name="Getino M."/>
            <person name="Pursley I."/>
            <person name="Horton D.L."/>
            <person name="Alikhan N.-F."/>
            <person name="Baker D."/>
            <person name="Gharbi K."/>
            <person name="Hall N."/>
            <person name="Watson M."/>
            <person name="Adriaenssens E.M."/>
            <person name="Foster-Nyarko E."/>
            <person name="Jarju S."/>
            <person name="Secka A."/>
            <person name="Antonio M."/>
            <person name="Oren A."/>
            <person name="Chaudhuri R."/>
            <person name="La Ragione R.M."/>
            <person name="Hildebrand F."/>
            <person name="Pallen M.J."/>
        </authorList>
    </citation>
    <scope>NUCLEOTIDE SEQUENCE [LARGE SCALE GENOMIC DNA]</scope>
    <source>
        <strain evidence="2 3">Sa1BUA8</strain>
    </source>
</reference>